<comment type="subcellular location">
    <subcellularLocation>
        <location evidence="1">Cell inner membrane</location>
        <topology evidence="1">Multi-pass membrane protein</topology>
    </subcellularLocation>
    <subcellularLocation>
        <location evidence="9">Cell membrane</location>
        <topology evidence="9">Multi-pass membrane protein</topology>
    </subcellularLocation>
</comment>
<keyword evidence="8 9" id="KW-0472">Membrane</keyword>
<dbReference type="Pfam" id="PF01061">
    <property type="entry name" value="ABC2_membrane"/>
    <property type="match status" value="1"/>
</dbReference>
<dbReference type="OrthoDB" id="9786910at2"/>
<organism evidence="11 12">
    <name type="scientific">Apibacter mensalis</name>
    <dbReference type="NCBI Taxonomy" id="1586267"/>
    <lineage>
        <taxon>Bacteria</taxon>
        <taxon>Pseudomonadati</taxon>
        <taxon>Bacteroidota</taxon>
        <taxon>Flavobacteriia</taxon>
        <taxon>Flavobacteriales</taxon>
        <taxon>Weeksellaceae</taxon>
        <taxon>Apibacter</taxon>
    </lineage>
</organism>
<dbReference type="PROSITE" id="PS51012">
    <property type="entry name" value="ABC_TM2"/>
    <property type="match status" value="1"/>
</dbReference>
<dbReference type="GO" id="GO:0140359">
    <property type="term" value="F:ABC-type transporter activity"/>
    <property type="evidence" value="ECO:0007669"/>
    <property type="project" value="InterPro"/>
</dbReference>
<evidence type="ECO:0000313" key="11">
    <source>
        <dbReference type="EMBL" id="CVK16289.1"/>
    </source>
</evidence>
<comment type="similarity">
    <text evidence="2 9">Belongs to the ABC-2 integral membrane protein family.</text>
</comment>
<feature type="transmembrane region" description="Helical" evidence="9">
    <location>
        <begin position="52"/>
        <end position="72"/>
    </location>
</feature>
<evidence type="ECO:0000256" key="2">
    <source>
        <dbReference type="ARBA" id="ARBA00007783"/>
    </source>
</evidence>
<dbReference type="PANTHER" id="PTHR30413:SF8">
    <property type="entry name" value="TRANSPORT PERMEASE PROTEIN"/>
    <property type="match status" value="1"/>
</dbReference>
<feature type="transmembrane region" description="Helical" evidence="9">
    <location>
        <begin position="79"/>
        <end position="96"/>
    </location>
</feature>
<reference evidence="11 12" key="1">
    <citation type="submission" date="2016-01" db="EMBL/GenBank/DDBJ databases">
        <authorList>
            <person name="McClelland M."/>
            <person name="Jain A."/>
            <person name="Saraogi P."/>
            <person name="Mendelson R."/>
            <person name="Westerman R."/>
            <person name="SanMiguel P."/>
            <person name="Csonka L."/>
        </authorList>
    </citation>
    <scope>NUCLEOTIDE SEQUENCE [LARGE SCALE GENOMIC DNA]</scope>
    <source>
        <strain evidence="11 12">R-53146</strain>
    </source>
</reference>
<evidence type="ECO:0000256" key="8">
    <source>
        <dbReference type="ARBA" id="ARBA00023136"/>
    </source>
</evidence>
<evidence type="ECO:0000256" key="1">
    <source>
        <dbReference type="ARBA" id="ARBA00004429"/>
    </source>
</evidence>
<name>A0A0X3AM79_9FLAO</name>
<feature type="transmembrane region" description="Helical" evidence="9">
    <location>
        <begin position="197"/>
        <end position="220"/>
    </location>
</feature>
<keyword evidence="5" id="KW-0997">Cell inner membrane</keyword>
<keyword evidence="6 9" id="KW-0812">Transmembrane</keyword>
<feature type="domain" description="ABC transmembrane type-2" evidence="10">
    <location>
        <begin position="49"/>
        <end position="279"/>
    </location>
</feature>
<dbReference type="InterPro" id="IPR047817">
    <property type="entry name" value="ABC2_TM_bact-type"/>
</dbReference>
<keyword evidence="3 9" id="KW-0813">Transport</keyword>
<dbReference type="Proteomes" id="UP000182761">
    <property type="component" value="Unassembled WGS sequence"/>
</dbReference>
<evidence type="ECO:0000256" key="5">
    <source>
        <dbReference type="ARBA" id="ARBA00022519"/>
    </source>
</evidence>
<evidence type="ECO:0000256" key="7">
    <source>
        <dbReference type="ARBA" id="ARBA00022989"/>
    </source>
</evidence>
<evidence type="ECO:0000259" key="10">
    <source>
        <dbReference type="PROSITE" id="PS51012"/>
    </source>
</evidence>
<dbReference type="InterPro" id="IPR013525">
    <property type="entry name" value="ABC2_TM"/>
</dbReference>
<feature type="transmembrane region" description="Helical" evidence="9">
    <location>
        <begin position="163"/>
        <end position="185"/>
    </location>
</feature>
<evidence type="ECO:0000256" key="6">
    <source>
        <dbReference type="ARBA" id="ARBA00022692"/>
    </source>
</evidence>
<dbReference type="PANTHER" id="PTHR30413">
    <property type="entry name" value="INNER MEMBRANE TRANSPORT PERMEASE"/>
    <property type="match status" value="1"/>
</dbReference>
<dbReference type="AlphaFoldDB" id="A0A0X3AM79"/>
<protein>
    <recommendedName>
        <fullName evidence="9">Transport permease protein</fullName>
    </recommendedName>
</protein>
<evidence type="ECO:0000256" key="4">
    <source>
        <dbReference type="ARBA" id="ARBA00022475"/>
    </source>
</evidence>
<dbReference type="EMBL" id="FCOR01000006">
    <property type="protein sequence ID" value="CVK16289.1"/>
    <property type="molecule type" value="Genomic_DNA"/>
</dbReference>
<dbReference type="GO" id="GO:0005886">
    <property type="term" value="C:plasma membrane"/>
    <property type="evidence" value="ECO:0007669"/>
    <property type="project" value="UniProtKB-SubCell"/>
</dbReference>
<proteinExistence type="inferred from homology"/>
<keyword evidence="4 9" id="KW-1003">Cell membrane</keyword>
<feature type="transmembrane region" description="Helical" evidence="9">
    <location>
        <begin position="253"/>
        <end position="276"/>
    </location>
</feature>
<evidence type="ECO:0000256" key="3">
    <source>
        <dbReference type="ARBA" id="ARBA00022448"/>
    </source>
</evidence>
<gene>
    <name evidence="11" type="ORF">Ga0061079_10654</name>
</gene>
<feature type="transmembrane region" description="Helical" evidence="9">
    <location>
        <begin position="122"/>
        <end position="151"/>
    </location>
</feature>
<accession>A0A0X3AM79</accession>
<dbReference type="GO" id="GO:0015920">
    <property type="term" value="P:lipopolysaccharide transport"/>
    <property type="evidence" value="ECO:0007669"/>
    <property type="project" value="TreeGrafter"/>
</dbReference>
<dbReference type="STRING" id="1586267.GCA_001418685_01139"/>
<evidence type="ECO:0000313" key="12">
    <source>
        <dbReference type="Proteomes" id="UP000182761"/>
    </source>
</evidence>
<sequence>MEETQKWTEQISAKHSLLDFKLKEVWEYKDLLVLMVRRNFVANYKQTILGPLWFFINPIITSLMFTVVFGGIAGIKTGGLPGILFYLSGLTLWNYFQDCLTGTSSVFRDNANIFGKVYFPRLIMPLSIVIGNLLKFGIQFFLFLIFLLYYLFKGEPIQVNIHIILLLPFLLVLMAGIGLGLGMIISSMTTKYRDLSYLLSFGVSLLMYATPIIYPISMIYNKLPEKFHWVAMVNPISPIIEVFKYGFLGTGVLSWGGLLYSTIFALFSIIFGIIIFNKVERSFMDTV</sequence>
<evidence type="ECO:0000256" key="9">
    <source>
        <dbReference type="RuleBase" id="RU361157"/>
    </source>
</evidence>
<dbReference type="RefSeq" id="WP_055425494.1">
    <property type="nucleotide sequence ID" value="NZ_FCOR01000006.1"/>
</dbReference>
<keyword evidence="7 9" id="KW-1133">Transmembrane helix</keyword>
<keyword evidence="12" id="KW-1185">Reference proteome</keyword>